<evidence type="ECO:0008006" key="4">
    <source>
        <dbReference type="Google" id="ProtNLM"/>
    </source>
</evidence>
<evidence type="ECO:0000256" key="1">
    <source>
        <dbReference type="SAM" id="MobiDB-lite"/>
    </source>
</evidence>
<feature type="region of interest" description="Disordered" evidence="1">
    <location>
        <begin position="1"/>
        <end position="22"/>
    </location>
</feature>
<proteinExistence type="predicted"/>
<name>A0ABS8VAK2_DATST</name>
<accession>A0ABS8VAK2</accession>
<evidence type="ECO:0000313" key="3">
    <source>
        <dbReference type="Proteomes" id="UP000823775"/>
    </source>
</evidence>
<evidence type="ECO:0000313" key="2">
    <source>
        <dbReference type="EMBL" id="MCD9643774.1"/>
    </source>
</evidence>
<dbReference type="Proteomes" id="UP000823775">
    <property type="component" value="Unassembled WGS sequence"/>
</dbReference>
<organism evidence="2 3">
    <name type="scientific">Datura stramonium</name>
    <name type="common">Jimsonweed</name>
    <name type="synonym">Common thornapple</name>
    <dbReference type="NCBI Taxonomy" id="4076"/>
    <lineage>
        <taxon>Eukaryota</taxon>
        <taxon>Viridiplantae</taxon>
        <taxon>Streptophyta</taxon>
        <taxon>Embryophyta</taxon>
        <taxon>Tracheophyta</taxon>
        <taxon>Spermatophyta</taxon>
        <taxon>Magnoliopsida</taxon>
        <taxon>eudicotyledons</taxon>
        <taxon>Gunneridae</taxon>
        <taxon>Pentapetalae</taxon>
        <taxon>asterids</taxon>
        <taxon>lamiids</taxon>
        <taxon>Solanales</taxon>
        <taxon>Solanaceae</taxon>
        <taxon>Solanoideae</taxon>
        <taxon>Datureae</taxon>
        <taxon>Datura</taxon>
    </lineage>
</organism>
<sequence length="131" mass="14872">MNSDQNNMLSGPGNKGKSVACSHHHLAESSSRNFSAEVKLIELDKRLRILEDEAEILKVAFLEGVQERRMLVNEIQNDFQAAFPYLNKRQRHGLPQILCEESNPAVVIRELRASEAVFHDATRSVCEFSHQ</sequence>
<protein>
    <recommendedName>
        <fullName evidence="4">Ternary complex factor MIP1 leucine-zipper domain-containing protein</fullName>
    </recommendedName>
</protein>
<comment type="caution">
    <text evidence="2">The sequence shown here is derived from an EMBL/GenBank/DDBJ whole genome shotgun (WGS) entry which is preliminary data.</text>
</comment>
<reference evidence="2 3" key="1">
    <citation type="journal article" date="2021" name="BMC Genomics">
        <title>Datura genome reveals duplications of psychoactive alkaloid biosynthetic genes and high mutation rate following tissue culture.</title>
        <authorList>
            <person name="Rajewski A."/>
            <person name="Carter-House D."/>
            <person name="Stajich J."/>
            <person name="Litt A."/>
        </authorList>
    </citation>
    <scope>NUCLEOTIDE SEQUENCE [LARGE SCALE GENOMIC DNA]</scope>
    <source>
        <strain evidence="2">AR-01</strain>
    </source>
</reference>
<keyword evidence="3" id="KW-1185">Reference proteome</keyword>
<dbReference type="EMBL" id="JACEIK010003992">
    <property type="protein sequence ID" value="MCD9643774.1"/>
    <property type="molecule type" value="Genomic_DNA"/>
</dbReference>
<gene>
    <name evidence="2" type="ORF">HAX54_031473</name>
</gene>